<keyword evidence="2" id="KW-0808">Transferase</keyword>
<dbReference type="AlphaFoldDB" id="A0A9P4IPV4"/>
<name>A0A9P4IPV4_9PEZI</name>
<accession>A0A9P4IPV4</accession>
<evidence type="ECO:0000313" key="4">
    <source>
        <dbReference type="EMBL" id="KAF2103208.1"/>
    </source>
</evidence>
<organism evidence="4 5">
    <name type="scientific">Rhizodiscina lignyota</name>
    <dbReference type="NCBI Taxonomy" id="1504668"/>
    <lineage>
        <taxon>Eukaryota</taxon>
        <taxon>Fungi</taxon>
        <taxon>Dikarya</taxon>
        <taxon>Ascomycota</taxon>
        <taxon>Pezizomycotina</taxon>
        <taxon>Dothideomycetes</taxon>
        <taxon>Pleosporomycetidae</taxon>
        <taxon>Aulographales</taxon>
        <taxon>Rhizodiscinaceae</taxon>
        <taxon>Rhizodiscina</taxon>
    </lineage>
</organism>
<dbReference type="SUPFAM" id="SSF53756">
    <property type="entry name" value="UDP-Glycosyltransferase/glycogen phosphorylase"/>
    <property type="match status" value="1"/>
</dbReference>
<dbReference type="OrthoDB" id="5835829at2759"/>
<dbReference type="Pfam" id="PF06722">
    <property type="entry name" value="EryCIII-like_C"/>
    <property type="match status" value="1"/>
</dbReference>
<reference evidence="4" key="1">
    <citation type="journal article" date="2020" name="Stud. Mycol.">
        <title>101 Dothideomycetes genomes: a test case for predicting lifestyles and emergence of pathogens.</title>
        <authorList>
            <person name="Haridas S."/>
            <person name="Albert R."/>
            <person name="Binder M."/>
            <person name="Bloem J."/>
            <person name="Labutti K."/>
            <person name="Salamov A."/>
            <person name="Andreopoulos B."/>
            <person name="Baker S."/>
            <person name="Barry K."/>
            <person name="Bills G."/>
            <person name="Bluhm B."/>
            <person name="Cannon C."/>
            <person name="Castanera R."/>
            <person name="Culley D."/>
            <person name="Daum C."/>
            <person name="Ezra D."/>
            <person name="Gonzalez J."/>
            <person name="Henrissat B."/>
            <person name="Kuo A."/>
            <person name="Liang C."/>
            <person name="Lipzen A."/>
            <person name="Lutzoni F."/>
            <person name="Magnuson J."/>
            <person name="Mondo S."/>
            <person name="Nolan M."/>
            <person name="Ohm R."/>
            <person name="Pangilinan J."/>
            <person name="Park H.-J."/>
            <person name="Ramirez L."/>
            <person name="Alfaro M."/>
            <person name="Sun H."/>
            <person name="Tritt A."/>
            <person name="Yoshinaga Y."/>
            <person name="Zwiers L.-H."/>
            <person name="Turgeon B."/>
            <person name="Goodwin S."/>
            <person name="Spatafora J."/>
            <person name="Crous P."/>
            <person name="Grigoriev I."/>
        </authorList>
    </citation>
    <scope>NUCLEOTIDE SEQUENCE</scope>
    <source>
        <strain evidence="4">CBS 133067</strain>
    </source>
</reference>
<keyword evidence="5" id="KW-1185">Reference proteome</keyword>
<dbReference type="InterPro" id="IPR050271">
    <property type="entry name" value="UDP-glycosyltransferase"/>
</dbReference>
<dbReference type="GO" id="GO:0008194">
    <property type="term" value="F:UDP-glycosyltransferase activity"/>
    <property type="evidence" value="ECO:0007669"/>
    <property type="project" value="TreeGrafter"/>
</dbReference>
<sequence>MLSFDWAQSLLSNRPTSIVANSTNGKPPIIIAAVALWSHMEKFLPIADGLIQLGYPVHFIGGPLFRDQIEQIGATFVELQGSPTTPGYFLSDTEMEKLMTMDPESPEFSIFGLGSVIWGATPRYFRSLQAALRQVNDVRAVFVHDTIVGASTPLFLGAPGVRPHTTISISPVPIAYPSNDTMPFNSGLLPDTSLNAREIHFKAWQELDDNPIIKGWYEIAVEAMSSLDTRQPPPKPCLCINQILSDVLCLLSIRDFDFPRSDDRPNMHHIGMPKLVGARERELPPWWDEVLDAKKQGKKIVAVSRSSLDYSMENVLVPTMNGLRGRDDVLVVVALVSGEVEDLKKNFDIPENAKVTTFIPMDLLLPYVDILVSSGGYGTVQHALQNGVPMVLIGALEDKVETGTIARYTGVGIFHHSLSVEPDAVAASVDEILSNPSYKQNAEKMKESYKEYDPVELLDKIIQERVRWYDELTSQQRIEMQ</sequence>
<dbReference type="EMBL" id="ML978122">
    <property type="protein sequence ID" value="KAF2103208.1"/>
    <property type="molecule type" value="Genomic_DNA"/>
</dbReference>
<evidence type="ECO:0000256" key="2">
    <source>
        <dbReference type="ARBA" id="ARBA00022679"/>
    </source>
</evidence>
<keyword evidence="1" id="KW-0328">Glycosyltransferase</keyword>
<protein>
    <submittedName>
        <fullName evidence="4">UDP-Glycosyltransferase/glycogen phosphorylase</fullName>
    </submittedName>
</protein>
<dbReference type="InterPro" id="IPR010610">
    <property type="entry name" value="EryCIII-like_C"/>
</dbReference>
<dbReference type="PANTHER" id="PTHR48043:SF145">
    <property type="entry name" value="FI06409P-RELATED"/>
    <property type="match status" value="1"/>
</dbReference>
<proteinExistence type="predicted"/>
<feature type="domain" description="Erythromycin biosynthesis protein CIII-like C-terminal" evidence="3">
    <location>
        <begin position="328"/>
        <end position="461"/>
    </location>
</feature>
<evidence type="ECO:0000259" key="3">
    <source>
        <dbReference type="Pfam" id="PF06722"/>
    </source>
</evidence>
<comment type="caution">
    <text evidence="4">The sequence shown here is derived from an EMBL/GenBank/DDBJ whole genome shotgun (WGS) entry which is preliminary data.</text>
</comment>
<dbReference type="Proteomes" id="UP000799772">
    <property type="component" value="Unassembled WGS sequence"/>
</dbReference>
<dbReference type="Gene3D" id="3.40.50.2000">
    <property type="entry name" value="Glycogen Phosphorylase B"/>
    <property type="match status" value="2"/>
</dbReference>
<evidence type="ECO:0000313" key="5">
    <source>
        <dbReference type="Proteomes" id="UP000799772"/>
    </source>
</evidence>
<gene>
    <name evidence="4" type="ORF">NA57DRAFT_72188</name>
</gene>
<dbReference type="PANTHER" id="PTHR48043">
    <property type="entry name" value="EG:EG0003.4 PROTEIN-RELATED"/>
    <property type="match status" value="1"/>
</dbReference>
<evidence type="ECO:0000256" key="1">
    <source>
        <dbReference type="ARBA" id="ARBA00022676"/>
    </source>
</evidence>